<reference evidence="2" key="1">
    <citation type="submission" date="2017-09" db="EMBL/GenBank/DDBJ databases">
        <title>Depth-based differentiation of microbial function through sediment-hosted aquifers and enrichment of novel symbionts in the deep terrestrial subsurface.</title>
        <authorList>
            <person name="Probst A.J."/>
            <person name="Ladd B."/>
            <person name="Jarett J.K."/>
            <person name="Geller-Mcgrath D.E."/>
            <person name="Sieber C.M.K."/>
            <person name="Emerson J.B."/>
            <person name="Anantharaman K."/>
            <person name="Thomas B.C."/>
            <person name="Malmstrom R."/>
            <person name="Stieglmeier M."/>
            <person name="Klingl A."/>
            <person name="Woyke T."/>
            <person name="Ryan C.M."/>
            <person name="Banfield J.F."/>
        </authorList>
    </citation>
    <scope>NUCLEOTIDE SEQUENCE [LARGE SCALE GENOMIC DNA]</scope>
</reference>
<evidence type="ECO:0000313" key="2">
    <source>
        <dbReference type="Proteomes" id="UP000229362"/>
    </source>
</evidence>
<protein>
    <submittedName>
        <fullName evidence="1">Uncharacterized protein</fullName>
    </submittedName>
</protein>
<comment type="caution">
    <text evidence="1">The sequence shown here is derived from an EMBL/GenBank/DDBJ whole genome shotgun (WGS) entry which is preliminary data.</text>
</comment>
<evidence type="ECO:0000313" key="1">
    <source>
        <dbReference type="EMBL" id="PIT86509.1"/>
    </source>
</evidence>
<accession>A0A2M6W140</accession>
<dbReference type="EMBL" id="PFBZ01000117">
    <property type="protein sequence ID" value="PIT86509.1"/>
    <property type="molecule type" value="Genomic_DNA"/>
</dbReference>
<dbReference type="Proteomes" id="UP000229362">
    <property type="component" value="Unassembled WGS sequence"/>
</dbReference>
<dbReference type="AlphaFoldDB" id="A0A2M6W140"/>
<gene>
    <name evidence="1" type="ORF">COU33_02725</name>
</gene>
<sequence length="215" mass="24273">MSETRSTGQEFVAISREKDPLPLSETIAARAETMPHRVALVVLNTIKHLANGMDTAAAKDFLQRHITSIETEEADIPHPPPAYPSLDLNNPTVLAALIEDGKRISDGERRLSQTTLETYPELSGIYKVASAEKSTEHEKLLDQYEALYDEIMNVFLLKDSSYRIEVMEQSHSKLNEKFSALKPTDTLKHMSTEHIQTEITKVQEVLTELKRIFPD</sequence>
<name>A0A2M6W140_9BACT</name>
<organism evidence="1 2">
    <name type="scientific">Candidatus Magasanikbacteria bacterium CG10_big_fil_rev_8_21_14_0_10_43_6</name>
    <dbReference type="NCBI Taxonomy" id="1974650"/>
    <lineage>
        <taxon>Bacteria</taxon>
        <taxon>Candidatus Magasanikiibacteriota</taxon>
    </lineage>
</organism>
<proteinExistence type="predicted"/>